<sequence length="604" mass="67500">MLLQSIWTLVLLACSVDATANTYPFKERLDLTPLPRNNLLASFNFELDSNDIQLYSDGDSISTHYTVFPRSFGPILKTTRARELHLRFSQGWWDSEVWGSLPRNGSTAGGTGVEIWSLIEADDKAQALESWVKLVNSLSGLFCASFNFIDESITTYPVKTLQPYSSFYQKVQPEKQLYLLRSALPREPICTENLTPFIKILPAKGKAGISSLLNGHKVFNSQWSSMSIDILTECDDSLICNYNLKQAIDVVLNVPKTIDRALNPIPKPTPGEELRCDQSKTHNVFQCFPLGEKTDMSWDLKTLFGTTINGGSSISSEPSKVCAHVNHEHWKVYAVTGTGDDEKFTVVDDCADLDVKSTTNFLFSTDESNNVVALNKPPVMTSRSLTGHSQDSGGFRTDFANISEDKDVDLVFFETLPWFVRIFLHTMDITITKPDKSTVTYSISDPLSETVLKQIYYSPAVDRKAPTHLELLLRIPAGCSVTLNYQFDKSMLLYAEYPPDANHGFEIDPAVISVIGEEGNEIYHFRTTTSLLTLPTPDFSMPYNVIILTSTVMSLAFGGIFNLLVKRVVTQEQADSLAKVSPLYRVSEKLGRVRTRIRQLLGRA</sequence>
<dbReference type="GO" id="GO:0042765">
    <property type="term" value="C:GPI-anchor transamidase complex"/>
    <property type="evidence" value="ECO:0007669"/>
    <property type="project" value="EnsemblFungi"/>
</dbReference>
<dbReference type="AlphaFoldDB" id="W6MJA7"/>
<keyword evidence="1" id="KW-1133">Transmembrane helix</keyword>
<protein>
    <recommendedName>
        <fullName evidence="5">GPI transamidase component GPI16</fullName>
    </recommendedName>
</protein>
<dbReference type="InterPro" id="IPR007245">
    <property type="entry name" value="PIG-T"/>
</dbReference>
<reference evidence="3" key="1">
    <citation type="submission" date="2013-12" db="EMBL/GenBank/DDBJ databases">
        <authorList>
            <person name="Genoscope - CEA"/>
        </authorList>
    </citation>
    <scope>NUCLEOTIDE SEQUENCE</scope>
    <source>
        <strain evidence="3">CBS 1993</strain>
    </source>
</reference>
<proteinExistence type="predicted"/>
<dbReference type="HOGENOM" id="CLU_021459_2_1_1"/>
<dbReference type="STRING" id="1382522.W6MJA7"/>
<feature type="signal peptide" evidence="2">
    <location>
        <begin position="1"/>
        <end position="18"/>
    </location>
</feature>
<reference evidence="3" key="2">
    <citation type="submission" date="2014-02" db="EMBL/GenBank/DDBJ databases">
        <title>Complete DNA sequence of /Kuraishia capsulata/ illustrates novel genomic features among budding yeasts (/Saccharomycotina/).</title>
        <authorList>
            <person name="Morales L."/>
            <person name="Noel B."/>
            <person name="Porcel B."/>
            <person name="Marcet-Houben M."/>
            <person name="Hullo M-F."/>
            <person name="Sacerdot C."/>
            <person name="Tekaia F."/>
            <person name="Leh-Louis V."/>
            <person name="Despons L."/>
            <person name="Khanna V."/>
            <person name="Aury J-M."/>
            <person name="Barbe V."/>
            <person name="Couloux A."/>
            <person name="Labadie K."/>
            <person name="Pelletier E."/>
            <person name="Souciet J-L."/>
            <person name="Boekhout T."/>
            <person name="Gabaldon T."/>
            <person name="Wincker P."/>
            <person name="Dujon B."/>
        </authorList>
    </citation>
    <scope>NUCLEOTIDE SEQUENCE</scope>
    <source>
        <strain evidence="3">CBS 1993</strain>
    </source>
</reference>
<evidence type="ECO:0000313" key="4">
    <source>
        <dbReference type="Proteomes" id="UP000019384"/>
    </source>
</evidence>
<keyword evidence="1" id="KW-0812">Transmembrane</keyword>
<dbReference type="PANTHER" id="PTHR12959:SF11">
    <property type="entry name" value="GPI TRANSAMIDASE COMPONENT PIG-T"/>
    <property type="match status" value="1"/>
</dbReference>
<dbReference type="PANTHER" id="PTHR12959">
    <property type="entry name" value="GPI TRANSAMIDASE COMPONENT PIG-T-RELATED"/>
    <property type="match status" value="1"/>
</dbReference>
<keyword evidence="1" id="KW-0472">Membrane</keyword>
<dbReference type="GO" id="GO:0016255">
    <property type="term" value="P:attachment of GPI anchor to protein"/>
    <property type="evidence" value="ECO:0007669"/>
    <property type="project" value="EnsemblFungi"/>
</dbReference>
<organism evidence="3 4">
    <name type="scientific">Kuraishia capsulata CBS 1993</name>
    <dbReference type="NCBI Taxonomy" id="1382522"/>
    <lineage>
        <taxon>Eukaryota</taxon>
        <taxon>Fungi</taxon>
        <taxon>Dikarya</taxon>
        <taxon>Ascomycota</taxon>
        <taxon>Saccharomycotina</taxon>
        <taxon>Pichiomycetes</taxon>
        <taxon>Pichiales</taxon>
        <taxon>Pichiaceae</taxon>
        <taxon>Kuraishia</taxon>
    </lineage>
</organism>
<gene>
    <name evidence="3" type="ORF">KUCA_T00002009001</name>
</gene>
<dbReference type="OrthoDB" id="331263at2759"/>
<dbReference type="Proteomes" id="UP000019384">
    <property type="component" value="Unassembled WGS sequence"/>
</dbReference>
<evidence type="ECO:0000313" key="3">
    <source>
        <dbReference type="EMBL" id="CDK26038.1"/>
    </source>
</evidence>
<keyword evidence="2" id="KW-0732">Signal</keyword>
<accession>W6MJA7</accession>
<dbReference type="GeneID" id="34519436"/>
<feature type="transmembrane region" description="Helical" evidence="1">
    <location>
        <begin position="543"/>
        <end position="565"/>
    </location>
</feature>
<evidence type="ECO:0000256" key="2">
    <source>
        <dbReference type="SAM" id="SignalP"/>
    </source>
</evidence>
<dbReference type="Pfam" id="PF04113">
    <property type="entry name" value="Gpi16"/>
    <property type="match status" value="1"/>
</dbReference>
<dbReference type="RefSeq" id="XP_022458048.1">
    <property type="nucleotide sequence ID" value="XM_022604248.1"/>
</dbReference>
<evidence type="ECO:0000256" key="1">
    <source>
        <dbReference type="SAM" id="Phobius"/>
    </source>
</evidence>
<dbReference type="EMBL" id="HG793126">
    <property type="protein sequence ID" value="CDK26038.1"/>
    <property type="molecule type" value="Genomic_DNA"/>
</dbReference>
<evidence type="ECO:0008006" key="5">
    <source>
        <dbReference type="Google" id="ProtNLM"/>
    </source>
</evidence>
<feature type="chain" id="PRO_5004880540" description="GPI transamidase component GPI16" evidence="2">
    <location>
        <begin position="19"/>
        <end position="604"/>
    </location>
</feature>
<name>W6MJA7_9ASCO</name>
<keyword evidence="4" id="KW-1185">Reference proteome</keyword>